<protein>
    <submittedName>
        <fullName evidence="3">Glyoxylase I family protein</fullName>
    </submittedName>
</protein>
<dbReference type="CDD" id="cd08352">
    <property type="entry name" value="VOC_Bs_YwkD_like"/>
    <property type="match status" value="1"/>
</dbReference>
<organism evidence="3 4">
    <name type="scientific">Lonsdalea quercina</name>
    <dbReference type="NCBI Taxonomy" id="71657"/>
    <lineage>
        <taxon>Bacteria</taxon>
        <taxon>Pseudomonadati</taxon>
        <taxon>Pseudomonadota</taxon>
        <taxon>Gammaproteobacteria</taxon>
        <taxon>Enterobacterales</taxon>
        <taxon>Pectobacteriaceae</taxon>
        <taxon>Lonsdalea</taxon>
    </lineage>
</organism>
<dbReference type="Proteomes" id="UP000187280">
    <property type="component" value="Unassembled WGS sequence"/>
</dbReference>
<evidence type="ECO:0000313" key="3">
    <source>
        <dbReference type="EMBL" id="SDZ85263.1"/>
    </source>
</evidence>
<evidence type="ECO:0000313" key="4">
    <source>
        <dbReference type="Proteomes" id="UP000187280"/>
    </source>
</evidence>
<dbReference type="InterPro" id="IPR051332">
    <property type="entry name" value="Fosfomycin_Res_Enzymes"/>
</dbReference>
<dbReference type="InterPro" id="IPR037523">
    <property type="entry name" value="VOC_core"/>
</dbReference>
<dbReference type="EMBL" id="FNQS01000001">
    <property type="protein sequence ID" value="SDZ85263.1"/>
    <property type="molecule type" value="Genomic_DNA"/>
</dbReference>
<dbReference type="Pfam" id="PF00903">
    <property type="entry name" value="Glyoxalase"/>
    <property type="match status" value="1"/>
</dbReference>
<dbReference type="eggNOG" id="COG0346">
    <property type="taxonomic scope" value="Bacteria"/>
</dbReference>
<dbReference type="AlphaFoldDB" id="A0A1H3WDT5"/>
<dbReference type="PANTHER" id="PTHR36113">
    <property type="entry name" value="LYASE, PUTATIVE-RELATED-RELATED"/>
    <property type="match status" value="1"/>
</dbReference>
<dbReference type="Gene3D" id="3.10.180.10">
    <property type="entry name" value="2,3-Dihydroxybiphenyl 1,2-Dioxygenase, domain 1"/>
    <property type="match status" value="1"/>
</dbReference>
<evidence type="ECO:0000256" key="1">
    <source>
        <dbReference type="ARBA" id="ARBA00022723"/>
    </source>
</evidence>
<gene>
    <name evidence="3" type="ORF">SAMN02982996_00448</name>
</gene>
<sequence length="152" mass="17508">MTSDFFCYDGPHVFLTPRLPGVAMLKLQGIHHIAIIASDYERSKRFYCDLLGFTLQHEIYRAARDSWKGDLALNGHYVIELFSFPDAPSRVSRPEAQGLRHLAFAVEDIDQSVSELTRRGVNCEPIRIDEETGRRFTFFADPDDLPLELYER</sequence>
<dbReference type="InterPro" id="IPR037478">
    <property type="entry name" value="YwkD-like_dom"/>
</dbReference>
<reference evidence="3 4" key="1">
    <citation type="submission" date="2016-10" db="EMBL/GenBank/DDBJ databases">
        <authorList>
            <person name="de Groot N.N."/>
        </authorList>
    </citation>
    <scope>NUCLEOTIDE SEQUENCE [LARGE SCALE GENOMIC DNA]</scope>
    <source>
        <strain evidence="3 4">ATCC 29281</strain>
    </source>
</reference>
<proteinExistence type="predicted"/>
<dbReference type="GO" id="GO:0046872">
    <property type="term" value="F:metal ion binding"/>
    <property type="evidence" value="ECO:0007669"/>
    <property type="project" value="UniProtKB-KW"/>
</dbReference>
<keyword evidence="4" id="KW-1185">Reference proteome</keyword>
<accession>A0A1H3WDT5</accession>
<keyword evidence="1" id="KW-0479">Metal-binding</keyword>
<dbReference type="PROSITE" id="PS51819">
    <property type="entry name" value="VOC"/>
    <property type="match status" value="1"/>
</dbReference>
<feature type="domain" description="VOC" evidence="2">
    <location>
        <begin position="29"/>
        <end position="152"/>
    </location>
</feature>
<dbReference type="InterPro" id="IPR004360">
    <property type="entry name" value="Glyas_Fos-R_dOase_dom"/>
</dbReference>
<dbReference type="NCBIfam" id="NF008551">
    <property type="entry name" value="PRK11478.1"/>
    <property type="match status" value="1"/>
</dbReference>
<dbReference type="STRING" id="71657.SAMN02982996_00448"/>
<dbReference type="PANTHER" id="PTHR36113:SF6">
    <property type="entry name" value="FOSFOMYCIN RESISTANCE PROTEIN FOSX"/>
    <property type="match status" value="1"/>
</dbReference>
<evidence type="ECO:0000259" key="2">
    <source>
        <dbReference type="PROSITE" id="PS51819"/>
    </source>
</evidence>
<dbReference type="InterPro" id="IPR029068">
    <property type="entry name" value="Glyas_Bleomycin-R_OHBP_Dase"/>
</dbReference>
<dbReference type="SUPFAM" id="SSF54593">
    <property type="entry name" value="Glyoxalase/Bleomycin resistance protein/Dihydroxybiphenyl dioxygenase"/>
    <property type="match status" value="1"/>
</dbReference>
<name>A0A1H3WDT5_9GAMM</name>